<evidence type="ECO:0000313" key="1">
    <source>
        <dbReference type="EMBL" id="VTP81062.1"/>
    </source>
</evidence>
<name>A0A4U9IRZ1_9ENTR</name>
<proteinExistence type="predicted"/>
<dbReference type="AlphaFoldDB" id="A0A4U9IRZ1"/>
<accession>A0A4U9IRZ1</accession>
<evidence type="ECO:0000313" key="2">
    <source>
        <dbReference type="Proteomes" id="UP000310719"/>
    </source>
</evidence>
<gene>
    <name evidence="1" type="ORF">NCTC13032_06728</name>
</gene>
<protein>
    <submittedName>
        <fullName evidence="1">Uncharacterized protein</fullName>
    </submittedName>
</protein>
<reference evidence="1 2" key="1">
    <citation type="submission" date="2019-05" db="EMBL/GenBank/DDBJ databases">
        <authorList>
            <consortium name="Pathogen Informatics"/>
        </authorList>
    </citation>
    <scope>NUCLEOTIDE SEQUENCE [LARGE SCALE GENOMIC DNA]</scope>
    <source>
        <strain evidence="1 2">NCTC13032</strain>
    </source>
</reference>
<dbReference type="EMBL" id="LR590464">
    <property type="protein sequence ID" value="VTP81062.1"/>
    <property type="molecule type" value="Genomic_DNA"/>
</dbReference>
<sequence>MVRNYNLRHKSEQKLIQKRRSKRINYGVNIGGQQDVNNITSAN</sequence>
<dbReference type="Proteomes" id="UP000310719">
    <property type="component" value="Chromosome"/>
</dbReference>
<organism evidence="1 2">
    <name type="scientific">Leclercia adecarboxylata</name>
    <dbReference type="NCBI Taxonomy" id="83655"/>
    <lineage>
        <taxon>Bacteria</taxon>
        <taxon>Pseudomonadati</taxon>
        <taxon>Pseudomonadota</taxon>
        <taxon>Gammaproteobacteria</taxon>
        <taxon>Enterobacterales</taxon>
        <taxon>Enterobacteriaceae</taxon>
        <taxon>Leclercia</taxon>
    </lineage>
</organism>